<evidence type="ECO:0000313" key="1">
    <source>
        <dbReference type="EMBL" id="MBR7829920.1"/>
    </source>
</evidence>
<keyword evidence="2" id="KW-1185">Reference proteome</keyword>
<dbReference type="RefSeq" id="WP_212521053.1">
    <property type="nucleotide sequence ID" value="NZ_JAGSOH010000106.1"/>
</dbReference>
<organism evidence="1 2">
    <name type="scientific">Actinospica acidithermotolerans</name>
    <dbReference type="NCBI Taxonomy" id="2828514"/>
    <lineage>
        <taxon>Bacteria</taxon>
        <taxon>Bacillati</taxon>
        <taxon>Actinomycetota</taxon>
        <taxon>Actinomycetes</taxon>
        <taxon>Catenulisporales</taxon>
        <taxon>Actinospicaceae</taxon>
        <taxon>Actinospica</taxon>
    </lineage>
</organism>
<comment type="caution">
    <text evidence="1">The sequence shown here is derived from an EMBL/GenBank/DDBJ whole genome shotgun (WGS) entry which is preliminary data.</text>
</comment>
<dbReference type="Gene3D" id="3.40.50.12370">
    <property type="match status" value="1"/>
</dbReference>
<protein>
    <submittedName>
        <fullName evidence="1">Uncharacterized protein</fullName>
    </submittedName>
</protein>
<sequence>MPVVIIPERRPARGNGARRVLLMIGRRLSPAAATFAFDAAEDLALPLDAVRIAPDDGAFGDDYWIDPMRSCLVSEPHLRDHLSALHDKHPGVRTSFSTLRTEPWMTLRAMADAAQLAVLDESPECAVDLHWFLERGLCPVAVIPEDWTAPTEPTG</sequence>
<dbReference type="AlphaFoldDB" id="A0A941IIQ9"/>
<proteinExistence type="predicted"/>
<name>A0A941IIQ9_9ACTN</name>
<accession>A0A941IIQ9</accession>
<evidence type="ECO:0000313" key="2">
    <source>
        <dbReference type="Proteomes" id="UP000676325"/>
    </source>
</evidence>
<reference evidence="1" key="1">
    <citation type="submission" date="2021-04" db="EMBL/GenBank/DDBJ databases">
        <title>Genome based classification of Actinospica acidithermotolerans sp. nov., an actinobacterium isolated from an Indonesian hot spring.</title>
        <authorList>
            <person name="Kusuma A.B."/>
            <person name="Putra K.E."/>
            <person name="Nafisah S."/>
            <person name="Loh J."/>
            <person name="Nouioui I."/>
            <person name="Goodfellow M."/>
        </authorList>
    </citation>
    <scope>NUCLEOTIDE SEQUENCE</scope>
    <source>
        <strain evidence="1">MGRD01-02</strain>
    </source>
</reference>
<dbReference type="EMBL" id="JAGSOH010000106">
    <property type="protein sequence ID" value="MBR7829920.1"/>
    <property type="molecule type" value="Genomic_DNA"/>
</dbReference>
<gene>
    <name evidence="1" type="ORF">KDK95_26685</name>
</gene>
<dbReference type="Proteomes" id="UP000676325">
    <property type="component" value="Unassembled WGS sequence"/>
</dbReference>